<dbReference type="InterPro" id="IPR001926">
    <property type="entry name" value="TrpB-like_PALP"/>
</dbReference>
<dbReference type="OrthoDB" id="9808024at2"/>
<dbReference type="AlphaFoldDB" id="E8UXQ5"/>
<keyword evidence="2" id="KW-0663">Pyridoxal phosphate</keyword>
<dbReference type="HOGENOM" id="CLU_021018_1_0_0"/>
<dbReference type="GO" id="GO:1901605">
    <property type="term" value="P:alpha-amino acid metabolic process"/>
    <property type="evidence" value="ECO:0007669"/>
    <property type="project" value="UniProtKB-ARBA"/>
</dbReference>
<dbReference type="STRING" id="401053.AciPR4_2270"/>
<reference evidence="4 5" key="1">
    <citation type="journal article" date="2012" name="Stand. Genomic Sci.">
        <title>Complete genome sequence of Terriglobus saanensis type strain SP1PR4(T), an Acidobacteria from tundra soil.</title>
        <authorList>
            <person name="Rawat S.R."/>
            <person name="Mannisto M.K."/>
            <person name="Starovoytov V."/>
            <person name="Goodwin L."/>
            <person name="Nolan M."/>
            <person name="Hauser L."/>
            <person name="Land M."/>
            <person name="Davenport K.W."/>
            <person name="Woyke T."/>
            <person name="Haggblom M.M."/>
        </authorList>
    </citation>
    <scope>NUCLEOTIDE SEQUENCE</scope>
    <source>
        <strain evidence="5">ATCC BAA-1853 / DSM 23119 / SP1PR4</strain>
    </source>
</reference>
<name>E8UXQ5_TERSS</name>
<evidence type="ECO:0000256" key="1">
    <source>
        <dbReference type="ARBA" id="ARBA00001933"/>
    </source>
</evidence>
<dbReference type="KEGG" id="tsa:AciPR4_2270"/>
<dbReference type="eggNOG" id="COG0031">
    <property type="taxonomic scope" value="Bacteria"/>
</dbReference>
<protein>
    <submittedName>
        <fullName evidence="4">Pyridoxal-5'-phosphate-dependent protein beta subunit</fullName>
    </submittedName>
</protein>
<organism evidence="4 5">
    <name type="scientific">Terriglobus saanensis (strain ATCC BAA-1853 / DSM 23119 / SP1PR4)</name>
    <dbReference type="NCBI Taxonomy" id="401053"/>
    <lineage>
        <taxon>Bacteria</taxon>
        <taxon>Pseudomonadati</taxon>
        <taxon>Acidobacteriota</taxon>
        <taxon>Terriglobia</taxon>
        <taxon>Terriglobales</taxon>
        <taxon>Acidobacteriaceae</taxon>
        <taxon>Terriglobus</taxon>
    </lineage>
</organism>
<evidence type="ECO:0000256" key="2">
    <source>
        <dbReference type="ARBA" id="ARBA00022898"/>
    </source>
</evidence>
<gene>
    <name evidence="4" type="ordered locus">AciPR4_2270</name>
</gene>
<dbReference type="InterPro" id="IPR050214">
    <property type="entry name" value="Cys_Synth/Cystath_Beta-Synth"/>
</dbReference>
<dbReference type="CDD" id="cd01561">
    <property type="entry name" value="CBS_like"/>
    <property type="match status" value="1"/>
</dbReference>
<dbReference type="RefSeq" id="WP_013568804.1">
    <property type="nucleotide sequence ID" value="NC_014963.1"/>
</dbReference>
<dbReference type="SUPFAM" id="SSF53686">
    <property type="entry name" value="Tryptophan synthase beta subunit-like PLP-dependent enzymes"/>
    <property type="match status" value="1"/>
</dbReference>
<keyword evidence="5" id="KW-1185">Reference proteome</keyword>
<sequence length="316" mass="33984">MSVIPNLNGQRVSALSAVGNTQLIQLRKIVPPTGAKLFLKLEYQNPTASYKDRMALSVIEGAERKGTLGPGMRVLEYTGGSTGSSLAMVCAVKGYKFIAVSSDAFAKEKLQTIRAFGGDLHLVPSDEGLITPGLFTRMEEETQRLAAEPGTFFVDQFHNTDAFTGYEQLGRELLLQTSRIDVFAAAVGTAGMLMGVSRVLKAQNPRIHIVALEPASSPMLSRSLKGNHRVEGIGVGYVPALLTRENYDEVIEIEEKEARQMARLLARQEGVFAGISTGLNVVAAARLAAKMSAQDTVVTVAADSGLKYLAGDLFYD</sequence>
<evidence type="ECO:0000313" key="4">
    <source>
        <dbReference type="EMBL" id="ADV83071.1"/>
    </source>
</evidence>
<dbReference type="Gene3D" id="3.40.50.1100">
    <property type="match status" value="2"/>
</dbReference>
<comment type="cofactor">
    <cofactor evidence="1">
        <name>pyridoxal 5'-phosphate</name>
        <dbReference type="ChEBI" id="CHEBI:597326"/>
    </cofactor>
</comment>
<evidence type="ECO:0000259" key="3">
    <source>
        <dbReference type="Pfam" id="PF00291"/>
    </source>
</evidence>
<dbReference type="PANTHER" id="PTHR10314">
    <property type="entry name" value="CYSTATHIONINE BETA-SYNTHASE"/>
    <property type="match status" value="1"/>
</dbReference>
<feature type="domain" description="Tryptophan synthase beta chain-like PALP" evidence="3">
    <location>
        <begin position="17"/>
        <end position="302"/>
    </location>
</feature>
<dbReference type="Pfam" id="PF00291">
    <property type="entry name" value="PALP"/>
    <property type="match status" value="1"/>
</dbReference>
<proteinExistence type="predicted"/>
<evidence type="ECO:0000313" key="5">
    <source>
        <dbReference type="Proteomes" id="UP000006844"/>
    </source>
</evidence>
<accession>E8UXQ5</accession>
<dbReference type="Proteomes" id="UP000006844">
    <property type="component" value="Chromosome"/>
</dbReference>
<dbReference type="EMBL" id="CP002467">
    <property type="protein sequence ID" value="ADV83071.1"/>
    <property type="molecule type" value="Genomic_DNA"/>
</dbReference>
<dbReference type="InterPro" id="IPR036052">
    <property type="entry name" value="TrpB-like_PALP_sf"/>
</dbReference>